<organism evidence="1 2">
    <name type="scientific">Amanita thiersii Skay4041</name>
    <dbReference type="NCBI Taxonomy" id="703135"/>
    <lineage>
        <taxon>Eukaryota</taxon>
        <taxon>Fungi</taxon>
        <taxon>Dikarya</taxon>
        <taxon>Basidiomycota</taxon>
        <taxon>Agaricomycotina</taxon>
        <taxon>Agaricomycetes</taxon>
        <taxon>Agaricomycetidae</taxon>
        <taxon>Agaricales</taxon>
        <taxon>Pluteineae</taxon>
        <taxon>Amanitaceae</taxon>
        <taxon>Amanita</taxon>
    </lineage>
</organism>
<accession>A0A2A9NXJ8</accession>
<proteinExistence type="predicted"/>
<protein>
    <submittedName>
        <fullName evidence="1">Uncharacterized protein</fullName>
    </submittedName>
</protein>
<name>A0A2A9NXJ8_9AGAR</name>
<dbReference type="AlphaFoldDB" id="A0A2A9NXJ8"/>
<sequence>MTTPLNVIFLNTGTIPLFVGSTGVPPRSHIDLRNGLYDVNTIDDVLIGNIDRSDKDVSVKKEGSVVNANFECQIVGD</sequence>
<dbReference type="Proteomes" id="UP000242287">
    <property type="component" value="Unassembled WGS sequence"/>
</dbReference>
<evidence type="ECO:0000313" key="1">
    <source>
        <dbReference type="EMBL" id="PFH52503.1"/>
    </source>
</evidence>
<gene>
    <name evidence="1" type="ORF">AMATHDRAFT_57129</name>
</gene>
<dbReference type="EMBL" id="KZ301979">
    <property type="protein sequence ID" value="PFH52503.1"/>
    <property type="molecule type" value="Genomic_DNA"/>
</dbReference>
<keyword evidence="2" id="KW-1185">Reference proteome</keyword>
<evidence type="ECO:0000313" key="2">
    <source>
        <dbReference type="Proteomes" id="UP000242287"/>
    </source>
</evidence>
<reference evidence="1 2" key="1">
    <citation type="submission" date="2014-02" db="EMBL/GenBank/DDBJ databases">
        <title>Transposable element dynamics among asymbiotic and ectomycorrhizal Amanita fungi.</title>
        <authorList>
            <consortium name="DOE Joint Genome Institute"/>
            <person name="Hess J."/>
            <person name="Skrede I."/>
            <person name="Wolfe B."/>
            <person name="LaButti K."/>
            <person name="Ohm R.A."/>
            <person name="Grigoriev I.V."/>
            <person name="Pringle A."/>
        </authorList>
    </citation>
    <scope>NUCLEOTIDE SEQUENCE [LARGE SCALE GENOMIC DNA]</scope>
    <source>
        <strain evidence="1 2">SKay4041</strain>
    </source>
</reference>